<evidence type="ECO:0000256" key="1">
    <source>
        <dbReference type="SAM" id="Phobius"/>
    </source>
</evidence>
<evidence type="ECO:0000313" key="2">
    <source>
        <dbReference type="EMBL" id="UGS35058.1"/>
    </source>
</evidence>
<reference evidence="2" key="1">
    <citation type="journal article" date="2022" name="Int. J. Syst. Evol. Microbiol.">
        <title>Pseudomonas aegrilactucae sp. nov. and Pseudomonas morbosilactucae sp. nov., pathogens causing bacterial rot of lettuce in Japan.</title>
        <authorList>
            <person name="Sawada H."/>
            <person name="Fujikawa T."/>
            <person name="Satou M."/>
        </authorList>
    </citation>
    <scope>NUCLEOTIDE SEQUENCE</scope>
    <source>
        <strain evidence="2">0166_1</strain>
    </source>
</reference>
<accession>A0A9E6XV89</accession>
<dbReference type="EMBL" id="CP087164">
    <property type="protein sequence ID" value="UGS35058.1"/>
    <property type="molecule type" value="Genomic_DNA"/>
</dbReference>
<keyword evidence="1" id="KW-0812">Transmembrane</keyword>
<keyword evidence="1" id="KW-0472">Membrane</keyword>
<gene>
    <name evidence="2" type="ORF">DSM104329_01442</name>
</gene>
<feature type="transmembrane region" description="Helical" evidence="1">
    <location>
        <begin position="42"/>
        <end position="61"/>
    </location>
</feature>
<organism evidence="2 3">
    <name type="scientific">Capillimicrobium parvum</name>
    <dbReference type="NCBI Taxonomy" id="2884022"/>
    <lineage>
        <taxon>Bacteria</taxon>
        <taxon>Bacillati</taxon>
        <taxon>Actinomycetota</taxon>
        <taxon>Thermoleophilia</taxon>
        <taxon>Solirubrobacterales</taxon>
        <taxon>Capillimicrobiaceae</taxon>
        <taxon>Capillimicrobium</taxon>
    </lineage>
</organism>
<dbReference type="AlphaFoldDB" id="A0A9E6XV89"/>
<proteinExistence type="predicted"/>
<keyword evidence="1" id="KW-1133">Transmembrane helix</keyword>
<dbReference type="RefSeq" id="WP_259314720.1">
    <property type="nucleotide sequence ID" value="NZ_CP087164.1"/>
</dbReference>
<evidence type="ECO:0000313" key="3">
    <source>
        <dbReference type="Proteomes" id="UP001162834"/>
    </source>
</evidence>
<protein>
    <submittedName>
        <fullName evidence="2">Uncharacterized protein</fullName>
    </submittedName>
</protein>
<name>A0A9E6XV89_9ACTN</name>
<dbReference type="Proteomes" id="UP001162834">
    <property type="component" value="Chromosome"/>
</dbReference>
<sequence length="67" mass="6876">MTRSSRPRRRPNPVVAGSQLVATLLLCTAVFAGIGLLVGALVPLVIAGVFVGFGAGLAVVIKRFSDV</sequence>
<keyword evidence="3" id="KW-1185">Reference proteome</keyword>
<dbReference type="KEGG" id="sbae:DSM104329_01442"/>